<dbReference type="EMBL" id="CP034235">
    <property type="protein sequence ID" value="QGQ99539.1"/>
    <property type="molecule type" value="Genomic_DNA"/>
</dbReference>
<gene>
    <name evidence="1" type="ORF">EHS13_34110</name>
</gene>
<proteinExistence type="predicted"/>
<protein>
    <submittedName>
        <fullName evidence="1">Uncharacterized protein</fullName>
    </submittedName>
</protein>
<reference evidence="2" key="1">
    <citation type="submission" date="2018-11" db="EMBL/GenBank/DDBJ databases">
        <title>Complete genome sequence of Paenibacillus sp. ML311-T8.</title>
        <authorList>
            <person name="Nam Y.-D."/>
            <person name="Kang J."/>
            <person name="Chung W.-H."/>
            <person name="Park Y.S."/>
        </authorList>
    </citation>
    <scope>NUCLEOTIDE SEQUENCE [LARGE SCALE GENOMIC DNA]</scope>
    <source>
        <strain evidence="2">ML311-T8</strain>
    </source>
</reference>
<sequence>MMESHLSRVRPTGVLIEQTVIREVYIQLPTNEFDSTPISDVRFVPLEAITQYDFSEKFMELACKGFPDSGSYQGHKSNIGL</sequence>
<dbReference type="AlphaFoldDB" id="A0A6B8RUT4"/>
<name>A0A6B8RUT4_9BACL</name>
<accession>A0A6B8RUT4</accession>
<organism evidence="1 2">
    <name type="scientific">Paenibacillus psychroresistens</name>
    <dbReference type="NCBI Taxonomy" id="1778678"/>
    <lineage>
        <taxon>Bacteria</taxon>
        <taxon>Bacillati</taxon>
        <taxon>Bacillota</taxon>
        <taxon>Bacilli</taxon>
        <taxon>Bacillales</taxon>
        <taxon>Paenibacillaceae</taxon>
        <taxon>Paenibacillus</taxon>
    </lineage>
</organism>
<keyword evidence="2" id="KW-1185">Reference proteome</keyword>
<evidence type="ECO:0000313" key="1">
    <source>
        <dbReference type="EMBL" id="QGQ99539.1"/>
    </source>
</evidence>
<dbReference type="Proteomes" id="UP000426246">
    <property type="component" value="Chromosome"/>
</dbReference>
<dbReference type="KEGG" id="ppsc:EHS13_34110"/>
<evidence type="ECO:0000313" key="2">
    <source>
        <dbReference type="Proteomes" id="UP000426246"/>
    </source>
</evidence>